<dbReference type="EMBL" id="JADEVV010000065">
    <property type="protein sequence ID" value="MBE9255474.1"/>
    <property type="molecule type" value="Genomic_DNA"/>
</dbReference>
<protein>
    <recommendedName>
        <fullName evidence="1">7(1) septoil knot domain-containing protein</fullName>
    </recommendedName>
</protein>
<organism evidence="2 3">
    <name type="scientific">Synechocystis salina LEGE 00031</name>
    <dbReference type="NCBI Taxonomy" id="1828736"/>
    <lineage>
        <taxon>Bacteria</taxon>
        <taxon>Bacillati</taxon>
        <taxon>Cyanobacteriota</taxon>
        <taxon>Cyanophyceae</taxon>
        <taxon>Synechococcales</taxon>
        <taxon>Merismopediaceae</taxon>
        <taxon>Synechocystis</taxon>
    </lineage>
</organism>
<dbReference type="InterPro" id="IPR046148">
    <property type="entry name" value="Septknot"/>
</dbReference>
<name>A0ABR9VVV8_9SYNC</name>
<comment type="caution">
    <text evidence="2">The sequence shown here is derived from an EMBL/GenBank/DDBJ whole genome shotgun (WGS) entry which is preliminary data.</text>
</comment>
<gene>
    <name evidence="2" type="ORF">IQ217_16855</name>
</gene>
<dbReference type="RefSeq" id="WP_194020838.1">
    <property type="nucleotide sequence ID" value="NZ_JADEVV010000065.1"/>
</dbReference>
<keyword evidence="3" id="KW-1185">Reference proteome</keyword>
<dbReference type="Proteomes" id="UP000658720">
    <property type="component" value="Unassembled WGS sequence"/>
</dbReference>
<accession>A0ABR9VVV8</accession>
<feature type="domain" description="7(1) septoil knot" evidence="1">
    <location>
        <begin position="39"/>
        <end position="111"/>
    </location>
</feature>
<evidence type="ECO:0000313" key="3">
    <source>
        <dbReference type="Proteomes" id="UP000658720"/>
    </source>
</evidence>
<evidence type="ECO:0000313" key="2">
    <source>
        <dbReference type="EMBL" id="MBE9255474.1"/>
    </source>
</evidence>
<proteinExistence type="predicted"/>
<evidence type="ECO:0000259" key="1">
    <source>
        <dbReference type="Pfam" id="PF19647"/>
    </source>
</evidence>
<reference evidence="2 3" key="1">
    <citation type="submission" date="2020-10" db="EMBL/GenBank/DDBJ databases">
        <authorList>
            <person name="Castelo-Branco R."/>
            <person name="Eusebio N."/>
            <person name="Adriana R."/>
            <person name="Vieira A."/>
            <person name="Brugerolle De Fraissinette N."/>
            <person name="Rezende De Castro R."/>
            <person name="Schneider M.P."/>
            <person name="Vasconcelos V."/>
            <person name="Leao P.N."/>
        </authorList>
    </citation>
    <scope>NUCLEOTIDE SEQUENCE [LARGE SCALE GENOMIC DNA]</scope>
    <source>
        <strain evidence="2 3">LEGE 00031</strain>
    </source>
</reference>
<sequence length="112" mass="12587">MKTKLAMILVFNCLFSVFINPGMRAEESINAADCSFNGYPLYGKIQLVDSFPDLTVQVVNAFPNLKVQLVESFPNQCGLWQIVTSFPDTKIKIFESFPDVKIQYVDSFPGLP</sequence>
<dbReference type="Pfam" id="PF19647">
    <property type="entry name" value="Septknot"/>
    <property type="match status" value="1"/>
</dbReference>